<evidence type="ECO:0000313" key="3">
    <source>
        <dbReference type="Proteomes" id="UP000321805"/>
    </source>
</evidence>
<keyword evidence="3" id="KW-1185">Reference proteome</keyword>
<evidence type="ECO:0000313" key="2">
    <source>
        <dbReference type="EMBL" id="QEC48515.1"/>
    </source>
</evidence>
<dbReference type="OrthoDB" id="5198189at2"/>
<sequence>MTWQVSTLALLAVVLTAGFAWYERTHPSSKVLALVATLAALAALGRVAFAPLPNVKPTTDLVFLSGYVLGGAPGFAVGAVAGVASNLVFGQGPWTPWQMTGWGLIGMAGAGWALLTRRRLPRIPTAGVLVLCGLGFGLLTNLSTLTAAGRTPSWSQWAATEVSGLPFDIAHAVGNVVFFVAFGPAFVRVLQRYRVRLQVSWTAEDAPRALPAPLPDPGPHR</sequence>
<keyword evidence="1" id="KW-1133">Transmembrane helix</keyword>
<feature type="transmembrane region" description="Helical" evidence="1">
    <location>
        <begin position="61"/>
        <end position="84"/>
    </location>
</feature>
<name>A0A5B8U6I7_9ACTN</name>
<reference evidence="2 3" key="1">
    <citation type="journal article" date="2018" name="J. Microbiol.">
        <title>Baekduia soli gen. nov., sp. nov., a novel bacterium isolated from the soil of Baekdu Mountain and proposal of a novel family name, Baekduiaceae fam. nov.</title>
        <authorList>
            <person name="An D.S."/>
            <person name="Siddiqi M.Z."/>
            <person name="Kim K.H."/>
            <person name="Yu H.S."/>
            <person name="Im W.T."/>
        </authorList>
    </citation>
    <scope>NUCLEOTIDE SEQUENCE [LARGE SCALE GENOMIC DNA]</scope>
    <source>
        <strain evidence="2 3">BR7-21</strain>
    </source>
</reference>
<keyword evidence="1" id="KW-0472">Membrane</keyword>
<dbReference type="AlphaFoldDB" id="A0A5B8U6I7"/>
<accession>A0A5B8U6I7</accession>
<protein>
    <submittedName>
        <fullName evidence="2">ECF transporter S component</fullName>
    </submittedName>
</protein>
<feature type="transmembrane region" description="Helical" evidence="1">
    <location>
        <begin position="127"/>
        <end position="149"/>
    </location>
</feature>
<proteinExistence type="predicted"/>
<organism evidence="2 3">
    <name type="scientific">Baekduia soli</name>
    <dbReference type="NCBI Taxonomy" id="496014"/>
    <lineage>
        <taxon>Bacteria</taxon>
        <taxon>Bacillati</taxon>
        <taxon>Actinomycetota</taxon>
        <taxon>Thermoleophilia</taxon>
        <taxon>Solirubrobacterales</taxon>
        <taxon>Baekduiaceae</taxon>
        <taxon>Baekduia</taxon>
    </lineage>
</organism>
<dbReference type="Gene3D" id="1.10.1760.20">
    <property type="match status" value="1"/>
</dbReference>
<feature type="transmembrane region" description="Helical" evidence="1">
    <location>
        <begin position="30"/>
        <end position="49"/>
    </location>
</feature>
<dbReference type="RefSeq" id="WP_146920140.1">
    <property type="nucleotide sequence ID" value="NZ_CP042430.1"/>
</dbReference>
<feature type="transmembrane region" description="Helical" evidence="1">
    <location>
        <begin position="169"/>
        <end position="190"/>
    </location>
</feature>
<dbReference type="Proteomes" id="UP000321805">
    <property type="component" value="Chromosome"/>
</dbReference>
<gene>
    <name evidence="2" type="ORF">FSW04_13700</name>
</gene>
<dbReference type="KEGG" id="bsol:FSW04_13700"/>
<feature type="transmembrane region" description="Helical" evidence="1">
    <location>
        <begin position="96"/>
        <end position="115"/>
    </location>
</feature>
<dbReference type="EMBL" id="CP042430">
    <property type="protein sequence ID" value="QEC48515.1"/>
    <property type="molecule type" value="Genomic_DNA"/>
</dbReference>
<evidence type="ECO:0000256" key="1">
    <source>
        <dbReference type="SAM" id="Phobius"/>
    </source>
</evidence>
<keyword evidence="1" id="KW-0812">Transmembrane</keyword>